<dbReference type="GO" id="GO:0035657">
    <property type="term" value="C:eRF1 methyltransferase complex"/>
    <property type="evidence" value="ECO:0007669"/>
    <property type="project" value="TreeGrafter"/>
</dbReference>
<protein>
    <submittedName>
        <fullName evidence="4">Uncharacterized protein</fullName>
    </submittedName>
</protein>
<keyword evidence="2" id="KW-0808">Transferase</keyword>
<evidence type="ECO:0000313" key="5">
    <source>
        <dbReference type="Proteomes" id="UP000728032"/>
    </source>
</evidence>
<keyword evidence="5" id="KW-1185">Reference proteome</keyword>
<dbReference type="Proteomes" id="UP000728032">
    <property type="component" value="Unassembled WGS sequence"/>
</dbReference>
<dbReference type="Gene3D" id="3.40.50.150">
    <property type="entry name" value="Vaccinia Virus protein VP39"/>
    <property type="match status" value="1"/>
</dbReference>
<keyword evidence="3" id="KW-0949">S-adenosyl-L-methionine</keyword>
<gene>
    <name evidence="4" type="ORF">ONB1V03_LOCUS5376</name>
</gene>
<evidence type="ECO:0000256" key="3">
    <source>
        <dbReference type="ARBA" id="ARBA00022691"/>
    </source>
</evidence>
<name>A0A7R9QH53_9ACAR</name>
<feature type="non-terminal residue" evidence="4">
    <location>
        <position position="1"/>
    </location>
</feature>
<sequence>YRRSEPAQVGLQGKDNEKLAAWCAGPIGRSVMDRFLLQSLPQLLSPKGSLYLMTLAINKTEEIREMMAEIGFEVTVVLESIRERPPFPEHIKALRIRRPVIIY</sequence>
<dbReference type="GO" id="GO:0008276">
    <property type="term" value="F:protein methyltransferase activity"/>
    <property type="evidence" value="ECO:0007669"/>
    <property type="project" value="TreeGrafter"/>
</dbReference>
<keyword evidence="1" id="KW-0489">Methyltransferase</keyword>
<proteinExistence type="predicted"/>
<evidence type="ECO:0000256" key="2">
    <source>
        <dbReference type="ARBA" id="ARBA00022679"/>
    </source>
</evidence>
<dbReference type="PANTHER" id="PTHR45875:SF1">
    <property type="entry name" value="METHYLTRANSFERASE N6AMT1"/>
    <property type="match status" value="1"/>
</dbReference>
<organism evidence="4">
    <name type="scientific">Oppiella nova</name>
    <dbReference type="NCBI Taxonomy" id="334625"/>
    <lineage>
        <taxon>Eukaryota</taxon>
        <taxon>Metazoa</taxon>
        <taxon>Ecdysozoa</taxon>
        <taxon>Arthropoda</taxon>
        <taxon>Chelicerata</taxon>
        <taxon>Arachnida</taxon>
        <taxon>Acari</taxon>
        <taxon>Acariformes</taxon>
        <taxon>Sarcoptiformes</taxon>
        <taxon>Oribatida</taxon>
        <taxon>Brachypylina</taxon>
        <taxon>Oppioidea</taxon>
        <taxon>Oppiidae</taxon>
        <taxon>Oppiella</taxon>
    </lineage>
</organism>
<dbReference type="PANTHER" id="PTHR45875">
    <property type="entry name" value="METHYLTRANSFERASE N6AMT1"/>
    <property type="match status" value="1"/>
</dbReference>
<dbReference type="AlphaFoldDB" id="A0A7R9QH53"/>
<accession>A0A7R9QH53</accession>
<evidence type="ECO:0000256" key="1">
    <source>
        <dbReference type="ARBA" id="ARBA00022603"/>
    </source>
</evidence>
<reference evidence="4" key="1">
    <citation type="submission" date="2020-11" db="EMBL/GenBank/DDBJ databases">
        <authorList>
            <person name="Tran Van P."/>
        </authorList>
    </citation>
    <scope>NUCLEOTIDE SEQUENCE</scope>
</reference>
<dbReference type="GO" id="GO:0032259">
    <property type="term" value="P:methylation"/>
    <property type="evidence" value="ECO:0007669"/>
    <property type="project" value="UniProtKB-KW"/>
</dbReference>
<dbReference type="InterPro" id="IPR029063">
    <property type="entry name" value="SAM-dependent_MTases_sf"/>
</dbReference>
<dbReference type="EMBL" id="OC916976">
    <property type="protein sequence ID" value="CAD7645769.1"/>
    <property type="molecule type" value="Genomic_DNA"/>
</dbReference>
<dbReference type="SUPFAM" id="SSF53335">
    <property type="entry name" value="S-adenosyl-L-methionine-dependent methyltransferases"/>
    <property type="match status" value="1"/>
</dbReference>
<dbReference type="InterPro" id="IPR052190">
    <property type="entry name" value="Euk-Arch_PrmC-MTase"/>
</dbReference>
<dbReference type="EMBL" id="CAJPVJ010002151">
    <property type="protein sequence ID" value="CAG2165838.1"/>
    <property type="molecule type" value="Genomic_DNA"/>
</dbReference>
<dbReference type="GO" id="GO:0008757">
    <property type="term" value="F:S-adenosylmethionine-dependent methyltransferase activity"/>
    <property type="evidence" value="ECO:0007669"/>
    <property type="project" value="TreeGrafter"/>
</dbReference>
<evidence type="ECO:0000313" key="4">
    <source>
        <dbReference type="EMBL" id="CAD7645769.1"/>
    </source>
</evidence>